<dbReference type="SUPFAM" id="SSF52283">
    <property type="entry name" value="Formate/glycerate dehydrogenase catalytic domain-like"/>
    <property type="match status" value="1"/>
</dbReference>
<dbReference type="Pfam" id="PF02826">
    <property type="entry name" value="2-Hacid_dh_C"/>
    <property type="match status" value="1"/>
</dbReference>
<evidence type="ECO:0000313" key="4">
    <source>
        <dbReference type="EMBL" id="PVY45924.1"/>
    </source>
</evidence>
<dbReference type="GeneID" id="78293655"/>
<keyword evidence="5" id="KW-1185">Reference proteome</keyword>
<comment type="caution">
    <text evidence="4">The sequence shown here is derived from an EMBL/GenBank/DDBJ whole genome shotgun (WGS) entry which is preliminary data.</text>
</comment>
<dbReference type="RefSeq" id="WP_116882320.1">
    <property type="nucleotide sequence ID" value="NZ_CABMMC010000173.1"/>
</dbReference>
<dbReference type="GO" id="GO:0016618">
    <property type="term" value="F:hydroxypyruvate reductase [NAD(P)H] activity"/>
    <property type="evidence" value="ECO:0007669"/>
    <property type="project" value="TreeGrafter"/>
</dbReference>
<dbReference type="GO" id="GO:0051287">
    <property type="term" value="F:NAD binding"/>
    <property type="evidence" value="ECO:0007669"/>
    <property type="project" value="InterPro"/>
</dbReference>
<protein>
    <submittedName>
        <fullName evidence="4">Phosphoglycerate dehydrogenase-like enzyme</fullName>
    </submittedName>
</protein>
<dbReference type="EMBL" id="QEKH01000001">
    <property type="protein sequence ID" value="PVY45924.1"/>
    <property type="molecule type" value="Genomic_DNA"/>
</dbReference>
<keyword evidence="2" id="KW-0520">NAD</keyword>
<keyword evidence="1" id="KW-0560">Oxidoreductase</keyword>
<dbReference type="Proteomes" id="UP000245959">
    <property type="component" value="Unassembled WGS sequence"/>
</dbReference>
<name>A0A2U1BB83_9BACT</name>
<dbReference type="CDD" id="cd12167">
    <property type="entry name" value="2-Hacid_dh_8"/>
    <property type="match status" value="1"/>
</dbReference>
<evidence type="ECO:0000256" key="1">
    <source>
        <dbReference type="ARBA" id="ARBA00023002"/>
    </source>
</evidence>
<dbReference type="Gene3D" id="3.40.50.720">
    <property type="entry name" value="NAD(P)-binding Rossmann-like Domain"/>
    <property type="match status" value="2"/>
</dbReference>
<dbReference type="AlphaFoldDB" id="A0A2U1BB83"/>
<dbReference type="OrthoDB" id="117809at2"/>
<evidence type="ECO:0000259" key="3">
    <source>
        <dbReference type="Pfam" id="PF02826"/>
    </source>
</evidence>
<reference evidence="4 5" key="1">
    <citation type="submission" date="2018-04" db="EMBL/GenBank/DDBJ databases">
        <title>Genomic Encyclopedia of Type Strains, Phase IV (KMG-IV): sequencing the most valuable type-strain genomes for metagenomic binning, comparative biology and taxonomic classification.</title>
        <authorList>
            <person name="Goeker M."/>
        </authorList>
    </citation>
    <scope>NUCLEOTIDE SEQUENCE [LARGE SCALE GENOMIC DNA]</scope>
    <source>
        <strain evidence="4 5">DSM 14823</strain>
    </source>
</reference>
<feature type="domain" description="D-isomer specific 2-hydroxyacid dehydrogenase NAD-binding" evidence="3">
    <location>
        <begin position="144"/>
        <end position="297"/>
    </location>
</feature>
<sequence>MKERARLLFCTPMDSADFPKLWNRDAEAAAERLGFQLDLLRTAPAGAGGWNRLLRGYDGAVTSWGAPQFNAELLEGNTRLRIVGHAAGSVADLVSDELFARGIKVVSANDTMAGSVAEWCLAASILGFGRALEFLRFGGGEPLRWENRGRVRSLRDAAIGIWGFGAIARSYLELLKPFTPARILVHSDFASDAALAEWGAEPASLERVFAEADVVVLLAGLNNRNIERVDGGLLRSLRDGATLINYGRARLIREEDLMVELERRRFSAFFDVFYREPLPVDSPLYRLPNVVLTPHVAGLGGIRRFIPDVLENFGHFFRGEPLRGEITRERAAAMTSHKKALTV</sequence>
<dbReference type="PANTHER" id="PTHR10996">
    <property type="entry name" value="2-HYDROXYACID DEHYDROGENASE-RELATED"/>
    <property type="match status" value="1"/>
</dbReference>
<dbReference type="GO" id="GO:0005829">
    <property type="term" value="C:cytosol"/>
    <property type="evidence" value="ECO:0007669"/>
    <property type="project" value="TreeGrafter"/>
</dbReference>
<proteinExistence type="predicted"/>
<dbReference type="InterPro" id="IPR036291">
    <property type="entry name" value="NAD(P)-bd_dom_sf"/>
</dbReference>
<evidence type="ECO:0000256" key="2">
    <source>
        <dbReference type="ARBA" id="ARBA00023027"/>
    </source>
</evidence>
<dbReference type="InterPro" id="IPR006140">
    <property type="entry name" value="D-isomer_DH_NAD-bd"/>
</dbReference>
<gene>
    <name evidence="4" type="ORF">C8D82_101120</name>
</gene>
<evidence type="ECO:0000313" key="5">
    <source>
        <dbReference type="Proteomes" id="UP000245959"/>
    </source>
</evidence>
<dbReference type="SUPFAM" id="SSF51735">
    <property type="entry name" value="NAD(P)-binding Rossmann-fold domains"/>
    <property type="match status" value="1"/>
</dbReference>
<dbReference type="PANTHER" id="PTHR10996:SF178">
    <property type="entry name" value="2-HYDROXYACID DEHYDROGENASE YGL185C-RELATED"/>
    <property type="match status" value="1"/>
</dbReference>
<dbReference type="InterPro" id="IPR050223">
    <property type="entry name" value="D-isomer_2-hydroxyacid_DH"/>
</dbReference>
<dbReference type="GO" id="GO:0030267">
    <property type="term" value="F:glyoxylate reductase (NADPH) activity"/>
    <property type="evidence" value="ECO:0007669"/>
    <property type="project" value="TreeGrafter"/>
</dbReference>
<accession>A0A2U1BB83</accession>
<organism evidence="4 5">
    <name type="scientific">Victivallis vadensis</name>
    <dbReference type="NCBI Taxonomy" id="172901"/>
    <lineage>
        <taxon>Bacteria</taxon>
        <taxon>Pseudomonadati</taxon>
        <taxon>Lentisphaerota</taxon>
        <taxon>Lentisphaeria</taxon>
        <taxon>Victivallales</taxon>
        <taxon>Victivallaceae</taxon>
        <taxon>Victivallis</taxon>
    </lineage>
</organism>